<evidence type="ECO:0000313" key="2">
    <source>
        <dbReference type="Proteomes" id="UP000886752"/>
    </source>
</evidence>
<dbReference type="EMBL" id="DXHV01000075">
    <property type="protein sequence ID" value="HIW01227.1"/>
    <property type="molecule type" value="Genomic_DNA"/>
</dbReference>
<comment type="caution">
    <text evidence="1">The sequence shown here is derived from an EMBL/GenBank/DDBJ whole genome shotgun (WGS) entry which is preliminary data.</text>
</comment>
<protein>
    <recommendedName>
        <fullName evidence="3">Helix-turn-helix domain-containing protein</fullName>
    </recommendedName>
</protein>
<dbReference type="AlphaFoldDB" id="A0A9D1PWU3"/>
<sequence>MPKITNPLKPMKISPVSPQWVEGKTREEVLDAGLDFMQSTTDKKAAMRAAAVRMFFDGKMQVNELAAHYKVHRCTVSAWIRDVKIYGYNSLIGNTAGRHPALDNEISEKLKYIILNEHPSKYGLKSWSSLNLSLLLKNEFDIEHSVRSCARMLNYFGIDNIK</sequence>
<name>A0A9D1PWU3_9BACT</name>
<dbReference type="InterPro" id="IPR009057">
    <property type="entry name" value="Homeodomain-like_sf"/>
</dbReference>
<evidence type="ECO:0000313" key="1">
    <source>
        <dbReference type="EMBL" id="HIW01227.1"/>
    </source>
</evidence>
<evidence type="ECO:0008006" key="3">
    <source>
        <dbReference type="Google" id="ProtNLM"/>
    </source>
</evidence>
<proteinExistence type="predicted"/>
<dbReference type="SUPFAM" id="SSF46689">
    <property type="entry name" value="Homeodomain-like"/>
    <property type="match status" value="1"/>
</dbReference>
<organism evidence="1 2">
    <name type="scientific">Candidatus Desulfovibrio intestinipullorum</name>
    <dbReference type="NCBI Taxonomy" id="2838536"/>
    <lineage>
        <taxon>Bacteria</taxon>
        <taxon>Pseudomonadati</taxon>
        <taxon>Thermodesulfobacteriota</taxon>
        <taxon>Desulfovibrionia</taxon>
        <taxon>Desulfovibrionales</taxon>
        <taxon>Desulfovibrionaceae</taxon>
        <taxon>Desulfovibrio</taxon>
    </lineage>
</organism>
<gene>
    <name evidence="1" type="ORF">H9894_08575</name>
</gene>
<dbReference type="Proteomes" id="UP000886752">
    <property type="component" value="Unassembled WGS sequence"/>
</dbReference>
<reference evidence="1" key="1">
    <citation type="journal article" date="2021" name="PeerJ">
        <title>Extensive microbial diversity within the chicken gut microbiome revealed by metagenomics and culture.</title>
        <authorList>
            <person name="Gilroy R."/>
            <person name="Ravi A."/>
            <person name="Getino M."/>
            <person name="Pursley I."/>
            <person name="Horton D.L."/>
            <person name="Alikhan N.F."/>
            <person name="Baker D."/>
            <person name="Gharbi K."/>
            <person name="Hall N."/>
            <person name="Watson M."/>
            <person name="Adriaenssens E.M."/>
            <person name="Foster-Nyarko E."/>
            <person name="Jarju S."/>
            <person name="Secka A."/>
            <person name="Antonio M."/>
            <person name="Oren A."/>
            <person name="Chaudhuri R.R."/>
            <person name="La Ragione R."/>
            <person name="Hildebrand F."/>
            <person name="Pallen M.J."/>
        </authorList>
    </citation>
    <scope>NUCLEOTIDE SEQUENCE</scope>
    <source>
        <strain evidence="1">ChiHecec2B26-446</strain>
    </source>
</reference>
<accession>A0A9D1PWU3</accession>
<reference evidence="1" key="2">
    <citation type="submission" date="2021-04" db="EMBL/GenBank/DDBJ databases">
        <authorList>
            <person name="Gilroy R."/>
        </authorList>
    </citation>
    <scope>NUCLEOTIDE SEQUENCE</scope>
    <source>
        <strain evidence="1">ChiHecec2B26-446</strain>
    </source>
</reference>